<protein>
    <recommendedName>
        <fullName evidence="2">Secretion system C-terminal sorting domain-containing protein</fullName>
    </recommendedName>
</protein>
<dbReference type="RefSeq" id="WP_345160846.1">
    <property type="nucleotide sequence ID" value="NZ_BAABHC010000020.1"/>
</dbReference>
<name>A0ABP8LZX1_9BACT</name>
<comment type="caution">
    <text evidence="3">The sequence shown here is derived from an EMBL/GenBank/DDBJ whole genome shotgun (WGS) entry which is preliminary data.</text>
</comment>
<dbReference type="InterPro" id="IPR026444">
    <property type="entry name" value="Secre_tail"/>
</dbReference>
<evidence type="ECO:0000313" key="3">
    <source>
        <dbReference type="EMBL" id="GAA4439027.1"/>
    </source>
</evidence>
<evidence type="ECO:0000259" key="2">
    <source>
        <dbReference type="Pfam" id="PF18962"/>
    </source>
</evidence>
<keyword evidence="1" id="KW-0732">Signal</keyword>
<feature type="signal peptide" evidence="1">
    <location>
        <begin position="1"/>
        <end position="20"/>
    </location>
</feature>
<organism evidence="3 4">
    <name type="scientific">Pontibacter saemangeumensis</name>
    <dbReference type="NCBI Taxonomy" id="1084525"/>
    <lineage>
        <taxon>Bacteria</taxon>
        <taxon>Pseudomonadati</taxon>
        <taxon>Bacteroidota</taxon>
        <taxon>Cytophagia</taxon>
        <taxon>Cytophagales</taxon>
        <taxon>Hymenobacteraceae</taxon>
        <taxon>Pontibacter</taxon>
    </lineage>
</organism>
<dbReference type="Proteomes" id="UP001500552">
    <property type="component" value="Unassembled WGS sequence"/>
</dbReference>
<feature type="domain" description="Secretion system C-terminal sorting" evidence="2">
    <location>
        <begin position="534"/>
        <end position="600"/>
    </location>
</feature>
<dbReference type="NCBIfam" id="TIGR04183">
    <property type="entry name" value="Por_Secre_tail"/>
    <property type="match status" value="1"/>
</dbReference>
<accession>A0ABP8LZX1</accession>
<reference evidence="4" key="1">
    <citation type="journal article" date="2019" name="Int. J. Syst. Evol. Microbiol.">
        <title>The Global Catalogue of Microorganisms (GCM) 10K type strain sequencing project: providing services to taxonomists for standard genome sequencing and annotation.</title>
        <authorList>
            <consortium name="The Broad Institute Genomics Platform"/>
            <consortium name="The Broad Institute Genome Sequencing Center for Infectious Disease"/>
            <person name="Wu L."/>
            <person name="Ma J."/>
        </authorList>
    </citation>
    <scope>NUCLEOTIDE SEQUENCE [LARGE SCALE GENOMIC DNA]</scope>
    <source>
        <strain evidence="4">JCM 17926</strain>
    </source>
</reference>
<evidence type="ECO:0000256" key="1">
    <source>
        <dbReference type="SAM" id="SignalP"/>
    </source>
</evidence>
<sequence length="604" mass="66808">MRKTLALLLLMLWGAGTAMAQAVLQPLQQEVRQPQRNSVPLRMAAVSLPFFDDFAAASVRPDEARWLADGGVYINNRYALAPVTINVASFDGLNGLGQPYSPGSASAGASDTLTSQPIQLGSLTSQDSVYLSFYWQSGGLGDVPDLTGSNLRYLQLEFKDKAGAWREVWRQPAVGAVTEFAQVYIGLKEAAYFHNDFQFRFQNVGLRNGLADVWNLDYIEFAKNRRKGQNTSRDIAISQGVSKLLQHYTAMPARQFRANPEGELAQEVRATLNNLGGLPGAISWRGYIQQVDEATENTFLRGQDLVPAAAWQYEITGTPGLSSLRIPGEGHFTLLHGIQLDTREPDPLQRANDSTERKTVFSDYYAYDDGTAEAGFSFVGTGNTQVAQRFSLNEPDQLSAFRVYFPRIGGRDMSGSPLSFRVWAGNDSVPGEVLHQQSFQIQYTDTLNEFYEVKLTKLVPVEGSFYIGWSQNGSSFVNIGFDRNENAQGRRFTYTPTEGWTPETTLEGAVMMRPVLVGEALGIEEEALAAAMRVFPNPSGGEVFISEPYEQLTVFDVTGKQVYAQTFAGPQQPIILRHLAPGLYTLRIQTRKAVVIKKLILTKL</sequence>
<gene>
    <name evidence="3" type="ORF">GCM10023188_34960</name>
</gene>
<feature type="chain" id="PRO_5045707494" description="Secretion system C-terminal sorting domain-containing protein" evidence="1">
    <location>
        <begin position="21"/>
        <end position="604"/>
    </location>
</feature>
<proteinExistence type="predicted"/>
<keyword evidence="4" id="KW-1185">Reference proteome</keyword>
<evidence type="ECO:0000313" key="4">
    <source>
        <dbReference type="Proteomes" id="UP001500552"/>
    </source>
</evidence>
<dbReference type="EMBL" id="BAABHC010000020">
    <property type="protein sequence ID" value="GAA4439027.1"/>
    <property type="molecule type" value="Genomic_DNA"/>
</dbReference>
<dbReference type="Pfam" id="PF18962">
    <property type="entry name" value="Por_Secre_tail"/>
    <property type="match status" value="1"/>
</dbReference>